<accession>A0A5C6MCP9</accession>
<dbReference type="InterPro" id="IPR016160">
    <property type="entry name" value="Ald_DH_CS_CYS"/>
</dbReference>
<dbReference type="InterPro" id="IPR025703">
    <property type="entry name" value="Bifunct_PutA"/>
</dbReference>
<evidence type="ECO:0000256" key="6">
    <source>
        <dbReference type="ARBA" id="ARBA00048142"/>
    </source>
</evidence>
<dbReference type="GO" id="GO:0003842">
    <property type="term" value="F:L-glutamate gamma-semialdehyde dehydrogenase activity"/>
    <property type="evidence" value="ECO:0007669"/>
    <property type="project" value="UniProtKB-EC"/>
</dbReference>
<feature type="domain" description="Aldehyde dehydrogenase" evidence="11">
    <location>
        <begin position="344"/>
        <end position="800"/>
    </location>
</feature>
<dbReference type="AlphaFoldDB" id="A0A5C6MCP9"/>
<evidence type="ECO:0000259" key="11">
    <source>
        <dbReference type="Pfam" id="PF00171"/>
    </source>
</evidence>
<evidence type="ECO:0000256" key="7">
    <source>
        <dbReference type="ARBA" id="ARBA00061617"/>
    </source>
</evidence>
<evidence type="ECO:0000256" key="8">
    <source>
        <dbReference type="PIRSR" id="PIRSR000197-1"/>
    </source>
</evidence>
<dbReference type="InterPro" id="IPR005932">
    <property type="entry name" value="RocA"/>
</dbReference>
<dbReference type="SUPFAM" id="SSF53720">
    <property type="entry name" value="ALDH-like"/>
    <property type="match status" value="1"/>
</dbReference>
<protein>
    <recommendedName>
        <fullName evidence="5">L-glutamate gamma-semialdehyde dehydrogenase</fullName>
        <ecNumber evidence="2">1.2.1.88</ecNumber>
    </recommendedName>
    <alternativeName>
        <fullName evidence="5">L-glutamate gamma-semialdehyde dehydrogenase</fullName>
    </alternativeName>
</protein>
<dbReference type="InterPro" id="IPR050485">
    <property type="entry name" value="Proline_metab_enzyme"/>
</dbReference>
<dbReference type="GO" id="GO:0010133">
    <property type="term" value="P:L-proline catabolic process to L-glutamate"/>
    <property type="evidence" value="ECO:0007669"/>
    <property type="project" value="InterPro"/>
</dbReference>
<dbReference type="Gene3D" id="3.20.20.220">
    <property type="match status" value="1"/>
</dbReference>
<dbReference type="Gene3D" id="3.40.605.10">
    <property type="entry name" value="Aldehyde Dehydrogenase, Chain A, domain 1"/>
    <property type="match status" value="1"/>
</dbReference>
<dbReference type="InterPro" id="IPR029041">
    <property type="entry name" value="FAD-linked_oxidoreductase-like"/>
</dbReference>
<evidence type="ECO:0000256" key="5">
    <source>
        <dbReference type="ARBA" id="ARBA00032259"/>
    </source>
</evidence>
<dbReference type="PANTHER" id="PTHR42862:SF1">
    <property type="entry name" value="DELTA-1-PYRROLINE-5-CARBOXYLATE DEHYDROGENASE 2, ISOFORM A-RELATED"/>
    <property type="match status" value="1"/>
</dbReference>
<dbReference type="CDD" id="cd07124">
    <property type="entry name" value="ALDH_PutA-P5CDH-RocA"/>
    <property type="match status" value="1"/>
</dbReference>
<dbReference type="GO" id="GO:0003700">
    <property type="term" value="F:DNA-binding transcription factor activity"/>
    <property type="evidence" value="ECO:0007669"/>
    <property type="project" value="InterPro"/>
</dbReference>
<dbReference type="EMBL" id="SRHE01000004">
    <property type="protein sequence ID" value="TWW12691.1"/>
    <property type="molecule type" value="Genomic_DNA"/>
</dbReference>
<dbReference type="Pfam" id="PF01619">
    <property type="entry name" value="Pro_dh"/>
    <property type="match status" value="1"/>
</dbReference>
<dbReference type="Pfam" id="PF00171">
    <property type="entry name" value="Aldedh"/>
    <property type="match status" value="1"/>
</dbReference>
<keyword evidence="14" id="KW-1185">Reference proteome</keyword>
<keyword evidence="4" id="KW-0520">NAD</keyword>
<evidence type="ECO:0000256" key="3">
    <source>
        <dbReference type="ARBA" id="ARBA00023002"/>
    </source>
</evidence>
<dbReference type="FunFam" id="3.40.605.10:FF:000045">
    <property type="entry name" value="1-pyrroline-5-carboxylate dehydrogenase 1"/>
    <property type="match status" value="1"/>
</dbReference>
<dbReference type="Gene3D" id="3.40.309.10">
    <property type="entry name" value="Aldehyde Dehydrogenase, Chain A, domain 2"/>
    <property type="match status" value="1"/>
</dbReference>
<comment type="caution">
    <text evidence="13">The sequence shown here is derived from an EMBL/GenBank/DDBJ whole genome shotgun (WGS) entry which is preliminary data.</text>
</comment>
<sequence length="823" mass="91409">MSAEVNAWPDDPQLDCDEHGHMPRLNVSLKLSALDSQFAPVDTEGSFRRVAARLRPILRMARERHAFVHFDMEQNDYRLLTREIFQRVLMEPEFRDFADCGIVVQAYLQSADDDLRNLLDWARNRGTPITVRLVKGAYWDFENIVARYRGWPVPVYRRKWQSDDCFERLTAVLLQNRQWLRPALASHNLRSLAHGLALAEQLQVPPQGLEIQMLYGMCDQQAQLFRKRGHRVRIYTPFGELIPGMAYLVRRLLENTSNESFLRQSFTDSISVESLLMKPSSHAAAEPPVVDPPQAGFVNEPLSDFSRPEVRAAMQEALAWVRDHLGATYPLVIDGKLCDTRATLISRNPSKTSEIIGKVSSASHDQTADAIAAARRAFEPWSRVPVESRVEYAGLIAAEMRERRFELAAWIILETGKPWQEADADVAEAIDFCTYYAREAQRLSEPRRCDFPGEENSYVYRPRGVCAVISPWNFPLAILTGMTLAAIVTGNTVIMKPAEQSSVVAAKLMEIVRNCGIPAGVVNFLPGIGEDIGPVLTRHPDVDLVAFTGSQAVGLEINHAAAETLAGQRNVRRVIAEMGGKNAIIIDEDADLDEAVVGVVRSAFGYSGQKCSACSRVIVLESVYEPFLQRLTDAVKSLQIGPAEDPGTRIGPVIDNDSRDRLLEFIRKVDPEHGGQVVLAMDPGPLSRQGSFIGPHIFTNVDPVAPLAQQELFGPILAVIRVRTLDDAITVANGTRYALTAGVYSRSPVTLKRVRAELQAGNLYLNREITGALVQRHPFGGYRMSGIGSKAGGPDYLLQFVIPVNISENTMRRGFAPVTENHS</sequence>
<dbReference type="Proteomes" id="UP000321083">
    <property type="component" value="Unassembled WGS sequence"/>
</dbReference>
<dbReference type="InterPro" id="IPR002872">
    <property type="entry name" value="Proline_DH_dom"/>
</dbReference>
<feature type="domain" description="Proline dehydrogenase" evidence="12">
    <location>
        <begin position="18"/>
        <end position="264"/>
    </location>
</feature>
<gene>
    <name evidence="13" type="primary">putA</name>
    <name evidence="13" type="ORF">E3A20_00660</name>
</gene>
<dbReference type="GO" id="GO:0004657">
    <property type="term" value="F:proline dehydrogenase activity"/>
    <property type="evidence" value="ECO:0007669"/>
    <property type="project" value="InterPro"/>
</dbReference>
<dbReference type="InterPro" id="IPR016163">
    <property type="entry name" value="Ald_DH_C"/>
</dbReference>
<dbReference type="SUPFAM" id="SSF51730">
    <property type="entry name" value="FAD-linked oxidoreductase"/>
    <property type="match status" value="1"/>
</dbReference>
<dbReference type="InterPro" id="IPR016162">
    <property type="entry name" value="Ald_DH_N"/>
</dbReference>
<evidence type="ECO:0000256" key="10">
    <source>
        <dbReference type="RuleBase" id="RU003345"/>
    </source>
</evidence>
<feature type="active site" evidence="8 9">
    <location>
        <position position="577"/>
    </location>
</feature>
<comment type="similarity">
    <text evidence="7">Belongs to the aldehyde dehydrogenase family. RocA subfamily.</text>
</comment>
<dbReference type="EC" id="1.2.1.88" evidence="2"/>
<evidence type="ECO:0000259" key="12">
    <source>
        <dbReference type="Pfam" id="PF01619"/>
    </source>
</evidence>
<comment type="catalytic activity">
    <reaction evidence="6">
        <text>L-glutamate 5-semialdehyde + NAD(+) + H2O = L-glutamate + NADH + 2 H(+)</text>
        <dbReference type="Rhea" id="RHEA:30235"/>
        <dbReference type="ChEBI" id="CHEBI:15377"/>
        <dbReference type="ChEBI" id="CHEBI:15378"/>
        <dbReference type="ChEBI" id="CHEBI:29985"/>
        <dbReference type="ChEBI" id="CHEBI:57540"/>
        <dbReference type="ChEBI" id="CHEBI:57945"/>
        <dbReference type="ChEBI" id="CHEBI:58066"/>
        <dbReference type="EC" id="1.2.1.88"/>
    </reaction>
</comment>
<dbReference type="PROSITE" id="PS00687">
    <property type="entry name" value="ALDEHYDE_DEHYDR_GLU"/>
    <property type="match status" value="1"/>
</dbReference>
<evidence type="ECO:0000256" key="4">
    <source>
        <dbReference type="ARBA" id="ARBA00023027"/>
    </source>
</evidence>
<evidence type="ECO:0000256" key="9">
    <source>
        <dbReference type="PROSITE-ProRule" id="PRU10007"/>
    </source>
</evidence>
<evidence type="ECO:0000256" key="1">
    <source>
        <dbReference type="ARBA" id="ARBA00004786"/>
    </source>
</evidence>
<evidence type="ECO:0000256" key="2">
    <source>
        <dbReference type="ARBA" id="ARBA00012884"/>
    </source>
</evidence>
<dbReference type="PROSITE" id="PS00070">
    <property type="entry name" value="ALDEHYDE_DEHYDR_CYS"/>
    <property type="match status" value="1"/>
</dbReference>
<feature type="active site" evidence="8">
    <location>
        <position position="611"/>
    </location>
</feature>
<dbReference type="FunFam" id="3.40.309.10:FF:000005">
    <property type="entry name" value="1-pyrroline-5-carboxylate dehydrogenase 1"/>
    <property type="match status" value="1"/>
</dbReference>
<organism evidence="13 14">
    <name type="scientific">Planctomyces bekefii</name>
    <dbReference type="NCBI Taxonomy" id="1653850"/>
    <lineage>
        <taxon>Bacteria</taxon>
        <taxon>Pseudomonadati</taxon>
        <taxon>Planctomycetota</taxon>
        <taxon>Planctomycetia</taxon>
        <taxon>Planctomycetales</taxon>
        <taxon>Planctomycetaceae</taxon>
        <taxon>Planctomyces</taxon>
    </lineage>
</organism>
<reference evidence="13 14" key="1">
    <citation type="submission" date="2019-08" db="EMBL/GenBank/DDBJ databases">
        <title>100 year-old enigma solved: identification of Planctomyces bekefii, the type genus and species of the phylum Planctomycetes.</title>
        <authorList>
            <person name="Svetlana D.N."/>
            <person name="Overmann J."/>
        </authorList>
    </citation>
    <scope>NUCLEOTIDE SEQUENCE [LARGE SCALE GENOMIC DNA]</scope>
    <source>
        <strain evidence="13">Phe10_nw2017</strain>
    </source>
</reference>
<evidence type="ECO:0000313" key="14">
    <source>
        <dbReference type="Proteomes" id="UP000321083"/>
    </source>
</evidence>
<dbReference type="GO" id="GO:0009898">
    <property type="term" value="C:cytoplasmic side of plasma membrane"/>
    <property type="evidence" value="ECO:0007669"/>
    <property type="project" value="TreeGrafter"/>
</dbReference>
<keyword evidence="3 10" id="KW-0560">Oxidoreductase</keyword>
<proteinExistence type="inferred from homology"/>
<dbReference type="PIRSF" id="PIRSF000197">
    <property type="entry name" value="Bifunct_PutA"/>
    <property type="match status" value="1"/>
</dbReference>
<comment type="pathway">
    <text evidence="1">Amino-acid degradation; L-proline degradation into L-glutamate; L-glutamate from L-proline: step 2/2.</text>
</comment>
<name>A0A5C6MCP9_9PLAN</name>
<dbReference type="InterPro" id="IPR015590">
    <property type="entry name" value="Aldehyde_DH_dom"/>
</dbReference>
<reference evidence="13 14" key="2">
    <citation type="submission" date="2019-08" db="EMBL/GenBank/DDBJ databases">
        <authorList>
            <person name="Henke P."/>
        </authorList>
    </citation>
    <scope>NUCLEOTIDE SEQUENCE [LARGE SCALE GENOMIC DNA]</scope>
    <source>
        <strain evidence="13">Phe10_nw2017</strain>
    </source>
</reference>
<evidence type="ECO:0000313" key="13">
    <source>
        <dbReference type="EMBL" id="TWW12691.1"/>
    </source>
</evidence>
<dbReference type="InterPro" id="IPR016161">
    <property type="entry name" value="Ald_DH/histidinol_DH"/>
</dbReference>
<dbReference type="InterPro" id="IPR029510">
    <property type="entry name" value="Ald_DH_CS_GLU"/>
</dbReference>
<dbReference type="PANTHER" id="PTHR42862">
    <property type="entry name" value="DELTA-1-PYRROLINE-5-CARBOXYLATE DEHYDROGENASE 1, ISOFORM A-RELATED"/>
    <property type="match status" value="1"/>
</dbReference>